<evidence type="ECO:0000259" key="13">
    <source>
        <dbReference type="PROSITE" id="PS50972"/>
    </source>
</evidence>
<evidence type="ECO:0000256" key="6">
    <source>
        <dbReference type="ARBA" id="ARBA00016919"/>
    </source>
</evidence>
<keyword evidence="15" id="KW-1185">Reference proteome</keyword>
<reference evidence="14 15" key="1">
    <citation type="journal article" date="2010" name="Stand. Genomic Sci.">
        <title>Complete genome sequence of Cellulomonas flavigena type strain (134).</title>
        <authorList>
            <person name="Abt B."/>
            <person name="Foster B."/>
            <person name="Lapidus A."/>
            <person name="Clum A."/>
            <person name="Sun H."/>
            <person name="Pukall R."/>
            <person name="Lucas S."/>
            <person name="Glavina Del Rio T."/>
            <person name="Nolan M."/>
            <person name="Tice H."/>
            <person name="Cheng J.F."/>
            <person name="Pitluck S."/>
            <person name="Liolios K."/>
            <person name="Ivanova N."/>
            <person name="Mavromatis K."/>
            <person name="Ovchinnikova G."/>
            <person name="Pati A."/>
            <person name="Goodwin L."/>
            <person name="Chen A."/>
            <person name="Palaniappan K."/>
            <person name="Land M."/>
            <person name="Hauser L."/>
            <person name="Chang Y.J."/>
            <person name="Jeffries C.D."/>
            <person name="Rohde M."/>
            <person name="Goker M."/>
            <person name="Woyke T."/>
            <person name="Bristow J."/>
            <person name="Eisen J.A."/>
            <person name="Markowitz V."/>
            <person name="Hugenholtz P."/>
            <person name="Kyrpides N.C."/>
            <person name="Klenk H.P."/>
        </authorList>
    </citation>
    <scope>NUCLEOTIDE SEQUENCE [LARGE SCALE GENOMIC DNA]</scope>
    <source>
        <strain evidence="15">ATCC 482 / DSM 20109 / BCRC 11376 / JCM 18109 / NBRC 3775 / NCIMB 8073 / NRS 134</strain>
    </source>
</reference>
<evidence type="ECO:0000256" key="1">
    <source>
        <dbReference type="ARBA" id="ARBA00000012"/>
    </source>
</evidence>
<dbReference type="GO" id="GO:0046872">
    <property type="term" value="F:metal ion binding"/>
    <property type="evidence" value="ECO:0007669"/>
    <property type="project" value="UniProtKB-KW"/>
</dbReference>
<dbReference type="PROSITE" id="PS50972">
    <property type="entry name" value="PTERIN_BINDING"/>
    <property type="match status" value="1"/>
</dbReference>
<dbReference type="PANTHER" id="PTHR20941">
    <property type="entry name" value="FOLATE SYNTHESIS PROTEINS"/>
    <property type="match status" value="1"/>
</dbReference>
<evidence type="ECO:0000313" key="14">
    <source>
        <dbReference type="EMBL" id="ADG73541.1"/>
    </source>
</evidence>
<feature type="domain" description="Pterin-binding" evidence="13">
    <location>
        <begin position="30"/>
        <end position="288"/>
    </location>
</feature>
<dbReference type="CDD" id="cd00739">
    <property type="entry name" value="DHPS"/>
    <property type="match status" value="1"/>
</dbReference>
<keyword evidence="7 12" id="KW-0808">Transferase</keyword>
<comment type="similarity">
    <text evidence="4 12">Belongs to the DHPS family.</text>
</comment>
<comment type="catalytic activity">
    <reaction evidence="1">
        <text>(7,8-dihydropterin-6-yl)methyl diphosphate + 4-aminobenzoate = 7,8-dihydropteroate + diphosphate</text>
        <dbReference type="Rhea" id="RHEA:19949"/>
        <dbReference type="ChEBI" id="CHEBI:17836"/>
        <dbReference type="ChEBI" id="CHEBI:17839"/>
        <dbReference type="ChEBI" id="CHEBI:33019"/>
        <dbReference type="ChEBI" id="CHEBI:72950"/>
        <dbReference type="EC" id="2.5.1.15"/>
    </reaction>
</comment>
<dbReference type="PROSITE" id="PS00792">
    <property type="entry name" value="DHPS_1"/>
    <property type="match status" value="1"/>
</dbReference>
<dbReference type="Proteomes" id="UP000000849">
    <property type="component" value="Chromosome"/>
</dbReference>
<dbReference type="PANTHER" id="PTHR20941:SF1">
    <property type="entry name" value="FOLIC ACID SYNTHESIS PROTEIN FOL1"/>
    <property type="match status" value="1"/>
</dbReference>
<dbReference type="UniPathway" id="UPA00077">
    <property type="reaction ID" value="UER00156"/>
</dbReference>
<dbReference type="NCBIfam" id="TIGR01496">
    <property type="entry name" value="DHPS"/>
    <property type="match status" value="1"/>
</dbReference>
<evidence type="ECO:0000256" key="3">
    <source>
        <dbReference type="ARBA" id="ARBA00004763"/>
    </source>
</evidence>
<evidence type="ECO:0000256" key="2">
    <source>
        <dbReference type="ARBA" id="ARBA00001946"/>
    </source>
</evidence>
<dbReference type="Gene3D" id="3.20.20.20">
    <property type="entry name" value="Dihydropteroate synthase-like"/>
    <property type="match status" value="1"/>
</dbReference>
<keyword evidence="9 12" id="KW-0460">Magnesium</keyword>
<dbReference type="FunFam" id="3.20.20.20:FF:000006">
    <property type="entry name" value="Dihydropteroate synthase"/>
    <property type="match status" value="1"/>
</dbReference>
<dbReference type="GO" id="GO:0046656">
    <property type="term" value="P:folic acid biosynthetic process"/>
    <property type="evidence" value="ECO:0007669"/>
    <property type="project" value="UniProtKB-KW"/>
</dbReference>
<dbReference type="eggNOG" id="COG0294">
    <property type="taxonomic scope" value="Bacteria"/>
</dbReference>
<dbReference type="PROSITE" id="PS00793">
    <property type="entry name" value="DHPS_2"/>
    <property type="match status" value="1"/>
</dbReference>
<comment type="function">
    <text evidence="12">Catalyzes the condensation of para-aminobenzoate (pABA) with 6-hydroxymethyl-7,8-dihydropterin diphosphate (DHPt-PP) to form 7,8-dihydropteroate (H2Pte), the immediate precursor of folate derivatives.</text>
</comment>
<evidence type="ECO:0000256" key="4">
    <source>
        <dbReference type="ARBA" id="ARBA00009503"/>
    </source>
</evidence>
<dbReference type="HOGENOM" id="CLU_008023_0_1_11"/>
<dbReference type="GO" id="GO:0046654">
    <property type="term" value="P:tetrahydrofolate biosynthetic process"/>
    <property type="evidence" value="ECO:0007669"/>
    <property type="project" value="UniProtKB-UniPathway"/>
</dbReference>
<keyword evidence="8 12" id="KW-0479">Metal-binding</keyword>
<evidence type="ECO:0000313" key="15">
    <source>
        <dbReference type="Proteomes" id="UP000000849"/>
    </source>
</evidence>
<accession>D5UIP2</accession>
<evidence type="ECO:0000256" key="12">
    <source>
        <dbReference type="RuleBase" id="RU361205"/>
    </source>
</evidence>
<dbReference type="SUPFAM" id="SSF51717">
    <property type="entry name" value="Dihydropteroate synthetase-like"/>
    <property type="match status" value="1"/>
</dbReference>
<dbReference type="AlphaFoldDB" id="D5UIP2"/>
<evidence type="ECO:0000256" key="8">
    <source>
        <dbReference type="ARBA" id="ARBA00022723"/>
    </source>
</evidence>
<evidence type="ECO:0000256" key="9">
    <source>
        <dbReference type="ARBA" id="ARBA00022842"/>
    </source>
</evidence>
<evidence type="ECO:0000256" key="10">
    <source>
        <dbReference type="ARBA" id="ARBA00022909"/>
    </source>
</evidence>
<evidence type="ECO:0000256" key="5">
    <source>
        <dbReference type="ARBA" id="ARBA00012458"/>
    </source>
</evidence>
<evidence type="ECO:0000256" key="11">
    <source>
        <dbReference type="ARBA" id="ARBA00030193"/>
    </source>
</evidence>
<dbReference type="KEGG" id="cfl:Cfla_0629"/>
<keyword evidence="10 12" id="KW-0289">Folate biosynthesis</keyword>
<name>D5UIP2_CELFN</name>
<comment type="cofactor">
    <cofactor evidence="2 12">
        <name>Mg(2+)</name>
        <dbReference type="ChEBI" id="CHEBI:18420"/>
    </cofactor>
</comment>
<dbReference type="GO" id="GO:0004156">
    <property type="term" value="F:dihydropteroate synthase activity"/>
    <property type="evidence" value="ECO:0007669"/>
    <property type="project" value="UniProtKB-EC"/>
</dbReference>
<proteinExistence type="inferred from homology"/>
<dbReference type="InterPro" id="IPR045031">
    <property type="entry name" value="DHP_synth-like"/>
</dbReference>
<organism evidence="14 15">
    <name type="scientific">Cellulomonas flavigena (strain ATCC 482 / DSM 20109 / BCRC 11376 / JCM 18109 / NBRC 3775 / NCIMB 8073 / NRS 134)</name>
    <dbReference type="NCBI Taxonomy" id="446466"/>
    <lineage>
        <taxon>Bacteria</taxon>
        <taxon>Bacillati</taxon>
        <taxon>Actinomycetota</taxon>
        <taxon>Actinomycetes</taxon>
        <taxon>Micrococcales</taxon>
        <taxon>Cellulomonadaceae</taxon>
        <taxon>Cellulomonas</taxon>
    </lineage>
</organism>
<dbReference type="STRING" id="446466.Cfla_0629"/>
<protein>
    <recommendedName>
        <fullName evidence="6 12">Dihydropteroate synthase</fullName>
        <shortName evidence="12">DHPS</shortName>
        <ecNumber evidence="5 12">2.5.1.15</ecNumber>
    </recommendedName>
    <alternativeName>
        <fullName evidence="11 12">Dihydropteroate pyrophosphorylase</fullName>
    </alternativeName>
</protein>
<dbReference type="Pfam" id="PF00809">
    <property type="entry name" value="Pterin_bind"/>
    <property type="match status" value="1"/>
</dbReference>
<sequence length="315" mass="32553">MDTRTGDHTAAPGGPRLTALPAHLRAPARTLVMGVVNVTPDSFSDGGRWFDPDAAVARGLALLDEGADLLDVGGESTRPGAPRVPAADELVRVLPVVERLVAHGAAVSVDTTRAAVAEQAVERGAVLVNDVSGGMADPGMAAVVARTGAAYVAMHWRGPSDVMDDHDRYDDVVADVRRELAQRVAVLRDAGVRDDQVVLDPGLGFAKTGESNWPLLARLPELLADGFPVLVGASRKRFLGHLLAGPDGTPAPPEARDEATAAVTTLAAAAGAWAVRVHEVGASVAAVRVAARWRAAQGEATARRATSRAGQGGAR</sequence>
<evidence type="ECO:0000256" key="7">
    <source>
        <dbReference type="ARBA" id="ARBA00022679"/>
    </source>
</evidence>
<dbReference type="InterPro" id="IPR000489">
    <property type="entry name" value="Pterin-binding_dom"/>
</dbReference>
<dbReference type="InterPro" id="IPR011005">
    <property type="entry name" value="Dihydropteroate_synth-like_sf"/>
</dbReference>
<dbReference type="RefSeq" id="WP_013115875.1">
    <property type="nucleotide sequence ID" value="NC_014151.1"/>
</dbReference>
<dbReference type="InterPro" id="IPR006390">
    <property type="entry name" value="DHP_synth_dom"/>
</dbReference>
<dbReference type="EMBL" id="CP001964">
    <property type="protein sequence ID" value="ADG73541.1"/>
    <property type="molecule type" value="Genomic_DNA"/>
</dbReference>
<dbReference type="EC" id="2.5.1.15" evidence="5 12"/>
<gene>
    <name evidence="14" type="ordered locus">Cfla_0629</name>
</gene>
<comment type="pathway">
    <text evidence="3 12">Cofactor biosynthesis; tetrahydrofolate biosynthesis; 7,8-dihydrofolate from 2-amino-4-hydroxy-6-hydroxymethyl-7,8-dihydropteridine diphosphate and 4-aminobenzoate: step 1/2.</text>
</comment>
<dbReference type="GO" id="GO:0005829">
    <property type="term" value="C:cytosol"/>
    <property type="evidence" value="ECO:0007669"/>
    <property type="project" value="TreeGrafter"/>
</dbReference>